<dbReference type="Gene3D" id="3.40.630.30">
    <property type="match status" value="1"/>
</dbReference>
<name>A0ABR5AI55_9BACL</name>
<accession>A0ABR5AI55</accession>
<sequence>MSIIIRNAEPKDINSLTELMHEYIVGFYRKPWPLAEKVHQLIQTLLEKQWGIQFVAEQDHKLVGFATLYFTFSTMKSEKITVMNDLFLIEKFRDSEVESQLFLKCQNYTKEHGYAHMTWVTGSDNKRAQRFFENMGASSIDWVNYSIT</sequence>
<keyword evidence="1" id="KW-0808">Transferase</keyword>
<comment type="caution">
    <text evidence="4">The sequence shown here is derived from an EMBL/GenBank/DDBJ whole genome shotgun (WGS) entry which is preliminary data.</text>
</comment>
<dbReference type="Pfam" id="PF00583">
    <property type="entry name" value="Acetyltransf_1"/>
    <property type="match status" value="1"/>
</dbReference>
<dbReference type="InterPro" id="IPR051016">
    <property type="entry name" value="Diverse_Substrate_AcTransf"/>
</dbReference>
<evidence type="ECO:0000256" key="2">
    <source>
        <dbReference type="ARBA" id="ARBA00023315"/>
    </source>
</evidence>
<keyword evidence="2" id="KW-0012">Acyltransferase</keyword>
<evidence type="ECO:0000259" key="3">
    <source>
        <dbReference type="PROSITE" id="PS51186"/>
    </source>
</evidence>
<feature type="domain" description="N-acetyltransferase" evidence="3">
    <location>
        <begin position="3"/>
        <end position="148"/>
    </location>
</feature>
<proteinExistence type="predicted"/>
<evidence type="ECO:0000313" key="4">
    <source>
        <dbReference type="EMBL" id="KIL40723.1"/>
    </source>
</evidence>
<reference evidence="4 5" key="1">
    <citation type="submission" date="2014-12" db="EMBL/GenBank/DDBJ databases">
        <title>Draft genome sequence of Paenibacillus kamchatkensis strain B-2647.</title>
        <authorList>
            <person name="Karlyshev A.V."/>
            <person name="Kudryashova E.B."/>
        </authorList>
    </citation>
    <scope>NUCLEOTIDE SEQUENCE [LARGE SCALE GENOMIC DNA]</scope>
    <source>
        <strain evidence="4 5">VKM B-2647</strain>
    </source>
</reference>
<dbReference type="PANTHER" id="PTHR10545:SF29">
    <property type="entry name" value="GH14572P-RELATED"/>
    <property type="match status" value="1"/>
</dbReference>
<dbReference type="InterPro" id="IPR000182">
    <property type="entry name" value="GNAT_dom"/>
</dbReference>
<keyword evidence="5" id="KW-1185">Reference proteome</keyword>
<evidence type="ECO:0000256" key="1">
    <source>
        <dbReference type="ARBA" id="ARBA00022679"/>
    </source>
</evidence>
<dbReference type="Proteomes" id="UP000031967">
    <property type="component" value="Unassembled WGS sequence"/>
</dbReference>
<evidence type="ECO:0000313" key="5">
    <source>
        <dbReference type="Proteomes" id="UP000031967"/>
    </source>
</evidence>
<dbReference type="PROSITE" id="PS51186">
    <property type="entry name" value="GNAT"/>
    <property type="match status" value="1"/>
</dbReference>
<dbReference type="CDD" id="cd04301">
    <property type="entry name" value="NAT_SF"/>
    <property type="match status" value="1"/>
</dbReference>
<dbReference type="InterPro" id="IPR016181">
    <property type="entry name" value="Acyl_CoA_acyltransferase"/>
</dbReference>
<protein>
    <submittedName>
        <fullName evidence="4">GCN5 family acetyltransferase</fullName>
    </submittedName>
</protein>
<gene>
    <name evidence="4" type="ORF">SD70_11620</name>
</gene>
<dbReference type="SUPFAM" id="SSF55729">
    <property type="entry name" value="Acyl-CoA N-acyltransferases (Nat)"/>
    <property type="match status" value="1"/>
</dbReference>
<dbReference type="RefSeq" id="WP_041047737.1">
    <property type="nucleotide sequence ID" value="NZ_JXAK01000017.1"/>
</dbReference>
<dbReference type="PANTHER" id="PTHR10545">
    <property type="entry name" value="DIAMINE N-ACETYLTRANSFERASE"/>
    <property type="match status" value="1"/>
</dbReference>
<dbReference type="EMBL" id="JXAK01000017">
    <property type="protein sequence ID" value="KIL40723.1"/>
    <property type="molecule type" value="Genomic_DNA"/>
</dbReference>
<organism evidence="4 5">
    <name type="scientific">Gordoniibacillus kamchatkensis</name>
    <dbReference type="NCBI Taxonomy" id="1590651"/>
    <lineage>
        <taxon>Bacteria</taxon>
        <taxon>Bacillati</taxon>
        <taxon>Bacillota</taxon>
        <taxon>Bacilli</taxon>
        <taxon>Bacillales</taxon>
        <taxon>Paenibacillaceae</taxon>
        <taxon>Gordoniibacillus</taxon>
    </lineage>
</organism>